<dbReference type="Proteomes" id="UP001630127">
    <property type="component" value="Unassembled WGS sequence"/>
</dbReference>
<evidence type="ECO:0000313" key="2">
    <source>
        <dbReference type="EMBL" id="KAL3527781.1"/>
    </source>
</evidence>
<reference evidence="2 3" key="1">
    <citation type="submission" date="2024-11" db="EMBL/GenBank/DDBJ databases">
        <title>A near-complete genome assembly of Cinchona calisaya.</title>
        <authorList>
            <person name="Lian D.C."/>
            <person name="Zhao X.W."/>
            <person name="Wei L."/>
        </authorList>
    </citation>
    <scope>NUCLEOTIDE SEQUENCE [LARGE SCALE GENOMIC DNA]</scope>
    <source>
        <tissue evidence="2">Nenye</tissue>
    </source>
</reference>
<name>A0ABD3A7Q7_9GENT</name>
<evidence type="ECO:0000313" key="3">
    <source>
        <dbReference type="Proteomes" id="UP001630127"/>
    </source>
</evidence>
<comment type="caution">
    <text evidence="2">The sequence shown here is derived from an EMBL/GenBank/DDBJ whole genome shotgun (WGS) entry which is preliminary data.</text>
</comment>
<gene>
    <name evidence="2" type="ORF">ACH5RR_012437</name>
</gene>
<dbReference type="EMBL" id="JBJUIK010000005">
    <property type="protein sequence ID" value="KAL3527781.1"/>
    <property type="molecule type" value="Genomic_DNA"/>
</dbReference>
<evidence type="ECO:0000256" key="1">
    <source>
        <dbReference type="SAM" id="MobiDB-lite"/>
    </source>
</evidence>
<sequence length="109" mass="12100">MQNKVEVLEPKNIPNEDVPECSKKMEKPEISTTSVEIQRDSSMGEKDISEKEKEDGKMMLITNSNPIVAHNEFCALAEEVDLSGYYSRCCSSGETSNTVAAAAFKKYKS</sequence>
<organism evidence="2 3">
    <name type="scientific">Cinchona calisaya</name>
    <dbReference type="NCBI Taxonomy" id="153742"/>
    <lineage>
        <taxon>Eukaryota</taxon>
        <taxon>Viridiplantae</taxon>
        <taxon>Streptophyta</taxon>
        <taxon>Embryophyta</taxon>
        <taxon>Tracheophyta</taxon>
        <taxon>Spermatophyta</taxon>
        <taxon>Magnoliopsida</taxon>
        <taxon>eudicotyledons</taxon>
        <taxon>Gunneridae</taxon>
        <taxon>Pentapetalae</taxon>
        <taxon>asterids</taxon>
        <taxon>lamiids</taxon>
        <taxon>Gentianales</taxon>
        <taxon>Rubiaceae</taxon>
        <taxon>Cinchonoideae</taxon>
        <taxon>Cinchoneae</taxon>
        <taxon>Cinchona</taxon>
    </lineage>
</organism>
<protein>
    <submittedName>
        <fullName evidence="2">Uncharacterized protein</fullName>
    </submittedName>
</protein>
<feature type="compositionally biased region" description="Basic and acidic residues" evidence="1">
    <location>
        <begin position="20"/>
        <end position="29"/>
    </location>
</feature>
<feature type="compositionally biased region" description="Basic and acidic residues" evidence="1">
    <location>
        <begin position="37"/>
        <end position="57"/>
    </location>
</feature>
<dbReference type="AlphaFoldDB" id="A0ABD3A7Q7"/>
<proteinExistence type="predicted"/>
<feature type="region of interest" description="Disordered" evidence="1">
    <location>
        <begin position="1"/>
        <end position="57"/>
    </location>
</feature>
<accession>A0ABD3A7Q7</accession>
<keyword evidence="3" id="KW-1185">Reference proteome</keyword>